<reference evidence="8" key="1">
    <citation type="submission" date="2020-06" db="EMBL/GenBank/DDBJ databases">
        <authorList>
            <consortium name="Wellcome Sanger Institute Data Sharing"/>
        </authorList>
    </citation>
    <scope>NUCLEOTIDE SEQUENCE [LARGE SCALE GENOMIC DNA]</scope>
</reference>
<evidence type="ECO:0000256" key="2">
    <source>
        <dbReference type="ARBA" id="ARBA00022729"/>
    </source>
</evidence>
<dbReference type="Ensembl" id="ENSGWIT00000015775.1">
    <property type="protein sequence ID" value="ENSGWIP00000014262.1"/>
    <property type="gene ID" value="ENSGWIG00000008060.1"/>
</dbReference>
<dbReference type="InterPro" id="IPR013783">
    <property type="entry name" value="Ig-like_fold"/>
</dbReference>
<dbReference type="SMART" id="SM00082">
    <property type="entry name" value="LRRCT"/>
    <property type="match status" value="1"/>
</dbReference>
<dbReference type="SUPFAM" id="SSF49265">
    <property type="entry name" value="Fibronectin type III"/>
    <property type="match status" value="1"/>
</dbReference>
<dbReference type="InterPro" id="IPR032675">
    <property type="entry name" value="LRR_dom_sf"/>
</dbReference>
<evidence type="ECO:0000256" key="3">
    <source>
        <dbReference type="ARBA" id="ARBA00022737"/>
    </source>
</evidence>
<keyword evidence="3" id="KW-0677">Repeat</keyword>
<dbReference type="Proteomes" id="UP000694680">
    <property type="component" value="Chromosome 11"/>
</dbReference>
<evidence type="ECO:0000313" key="9">
    <source>
        <dbReference type="Proteomes" id="UP000694680"/>
    </source>
</evidence>
<dbReference type="Pfam" id="PF13855">
    <property type="entry name" value="LRR_8"/>
    <property type="match status" value="4"/>
</dbReference>
<dbReference type="FunFam" id="3.80.10.10:FF:000169">
    <property type="entry name" value="TLR4 interactor with leucine rich repeats"/>
    <property type="match status" value="1"/>
</dbReference>
<dbReference type="SMART" id="SM00369">
    <property type="entry name" value="LRR_TYP"/>
    <property type="match status" value="11"/>
</dbReference>
<feature type="transmembrane region" description="Helical" evidence="6">
    <location>
        <begin position="643"/>
        <end position="667"/>
    </location>
</feature>
<dbReference type="InterPro" id="IPR001611">
    <property type="entry name" value="Leu-rich_rpt"/>
</dbReference>
<dbReference type="SUPFAM" id="SSF52058">
    <property type="entry name" value="L domain-like"/>
    <property type="match status" value="1"/>
</dbReference>
<evidence type="ECO:0000259" key="7">
    <source>
        <dbReference type="SMART" id="SM00082"/>
    </source>
</evidence>
<dbReference type="InterPro" id="IPR050328">
    <property type="entry name" value="Dev_Immune_Receptor"/>
</dbReference>
<dbReference type="PROSITE" id="PS51450">
    <property type="entry name" value="LRR"/>
    <property type="match status" value="7"/>
</dbReference>
<dbReference type="FunFam" id="3.80.10.10:FF:001360">
    <property type="entry name" value="Uncharacterized protein"/>
    <property type="match status" value="1"/>
</dbReference>
<feature type="domain" description="LRRCT" evidence="7">
    <location>
        <begin position="355"/>
        <end position="404"/>
    </location>
</feature>
<feature type="region of interest" description="Disordered" evidence="5">
    <location>
        <begin position="406"/>
        <end position="495"/>
    </location>
</feature>
<keyword evidence="9" id="KW-1185">Reference proteome</keyword>
<dbReference type="InterPro" id="IPR000483">
    <property type="entry name" value="Cys-rich_flank_reg_C"/>
</dbReference>
<keyword evidence="1" id="KW-0433">Leucine-rich repeat</keyword>
<dbReference type="InterPro" id="IPR036116">
    <property type="entry name" value="FN3_sf"/>
</dbReference>
<evidence type="ECO:0000256" key="4">
    <source>
        <dbReference type="ARBA" id="ARBA00023157"/>
    </source>
</evidence>
<accession>A0A8C5DZN1</accession>
<evidence type="ECO:0000256" key="5">
    <source>
        <dbReference type="SAM" id="MobiDB-lite"/>
    </source>
</evidence>
<dbReference type="InterPro" id="IPR003591">
    <property type="entry name" value="Leu-rich_rpt_typical-subtyp"/>
</dbReference>
<evidence type="ECO:0000313" key="8">
    <source>
        <dbReference type="Ensembl" id="ENSGWIP00000014262.1"/>
    </source>
</evidence>
<keyword evidence="6" id="KW-1133">Transmembrane helix</keyword>
<gene>
    <name evidence="8" type="primary">tril</name>
</gene>
<proteinExistence type="predicted"/>
<keyword evidence="6" id="KW-0812">Transmembrane</keyword>
<feature type="compositionally biased region" description="Basic and acidic residues" evidence="5">
    <location>
        <begin position="442"/>
        <end position="451"/>
    </location>
</feature>
<protein>
    <recommendedName>
        <fullName evidence="7">LRRCT domain-containing protein</fullName>
    </recommendedName>
</protein>
<dbReference type="Gene3D" id="2.60.40.10">
    <property type="entry name" value="Immunoglobulins"/>
    <property type="match status" value="1"/>
</dbReference>
<keyword evidence="6" id="KW-0472">Membrane</keyword>
<name>A0A8C5DZN1_GOUWI</name>
<keyword evidence="2" id="KW-0732">Signal</keyword>
<feature type="compositionally biased region" description="Polar residues" evidence="5">
    <location>
        <begin position="475"/>
        <end position="494"/>
    </location>
</feature>
<reference evidence="8" key="2">
    <citation type="submission" date="2025-08" db="UniProtKB">
        <authorList>
            <consortium name="Ensembl"/>
        </authorList>
    </citation>
    <scope>IDENTIFICATION</scope>
</reference>
<sequence>ILCLRALSETSRVKVQLSSPLNDPCPHSCDCQHTQHLLCTNRGLHTVPKPGPWGTEDLHILSLGGNFISNISAYDFTRYSNLVQLNLQYNQIQAIDSKAFEKLSKLEELYIGHNLLSDIPVGALQPLKKLTILYGNNNVMKKITPELFTNLDNLVKLRLDGNEIEFLQDSVFKCLTSLNYLHLESNQLQQIHRNAFNKLTNLLFLNLSHNKQTAVRNVLVFSQLRSLTTLLLSDNKIQHVGNHVFQSLKRLSKLSLSNNRISRIDSGALRGLSNLRELLLDGNQLREIPAALLDHLEHIEELDFSRNRISNVDSLAFSRLNHLKVLKLKNNLLTSLSGDIFSLNKVLYDLDLHGNNWTCDCRLEDLKQWMTAAHSQGKLVTVFVRCHHPATLKGKYLDYEMIPTDGKKRDKSDQEGVEIQRDQGGQEVLDPSSFLERKKKNKDSSRERSRPSADAAGKRSKGRRRSNIFSRADPSDTSTPAPVPSIRSSTSAPSPITAREKFDLLKSSPQEALPVITDPCMFNRHYITNVSVDQVTSSTATVYWSSRNHHRYTPGPGARLEEVHYRVLFDRFGTADRFPRYVYAGGSARSVKLRELSPGVTYMVCVEGVVSGSVCQVAPRDHCAGLVTVSAESNQGPTLTSDLQLVTVATLVGNAVLLLVIGGLWVGRSMKKRLQRRKSAVHVRHMYSTRRPFRPAMATASVSTDFTSYQSSRPARLAPLEERDLIEFSCERFLDPSTARRDSEI</sequence>
<evidence type="ECO:0000256" key="6">
    <source>
        <dbReference type="SAM" id="Phobius"/>
    </source>
</evidence>
<reference evidence="8" key="3">
    <citation type="submission" date="2025-09" db="UniProtKB">
        <authorList>
            <consortium name="Ensembl"/>
        </authorList>
    </citation>
    <scope>IDENTIFICATION</scope>
</reference>
<dbReference type="InterPro" id="IPR003961">
    <property type="entry name" value="FN3_dom"/>
</dbReference>
<dbReference type="SMART" id="SM00365">
    <property type="entry name" value="LRR_SD22"/>
    <property type="match status" value="8"/>
</dbReference>
<feature type="compositionally biased region" description="Basic and acidic residues" evidence="5">
    <location>
        <begin position="406"/>
        <end position="421"/>
    </location>
</feature>
<dbReference type="PANTHER" id="PTHR24373:SF307">
    <property type="entry name" value="TLR4 INTERACTOR WITH LEUCINE RICH REPEATS"/>
    <property type="match status" value="1"/>
</dbReference>
<dbReference type="PANTHER" id="PTHR24373">
    <property type="entry name" value="SLIT RELATED LEUCINE-RICH REPEAT NEURONAL PROTEIN"/>
    <property type="match status" value="1"/>
</dbReference>
<dbReference type="GO" id="GO:0031012">
    <property type="term" value="C:extracellular matrix"/>
    <property type="evidence" value="ECO:0007669"/>
    <property type="project" value="TreeGrafter"/>
</dbReference>
<dbReference type="AlphaFoldDB" id="A0A8C5DZN1"/>
<evidence type="ECO:0000256" key="1">
    <source>
        <dbReference type="ARBA" id="ARBA00022614"/>
    </source>
</evidence>
<dbReference type="GO" id="GO:0005615">
    <property type="term" value="C:extracellular space"/>
    <property type="evidence" value="ECO:0007669"/>
    <property type="project" value="TreeGrafter"/>
</dbReference>
<dbReference type="Gene3D" id="3.80.10.10">
    <property type="entry name" value="Ribonuclease Inhibitor"/>
    <property type="match status" value="2"/>
</dbReference>
<dbReference type="CDD" id="cd00063">
    <property type="entry name" value="FN3"/>
    <property type="match status" value="1"/>
</dbReference>
<keyword evidence="4" id="KW-1015">Disulfide bond</keyword>
<organism evidence="8 9">
    <name type="scientific">Gouania willdenowi</name>
    <name type="common">Blunt-snouted clingfish</name>
    <name type="synonym">Lepadogaster willdenowi</name>
    <dbReference type="NCBI Taxonomy" id="441366"/>
    <lineage>
        <taxon>Eukaryota</taxon>
        <taxon>Metazoa</taxon>
        <taxon>Chordata</taxon>
        <taxon>Craniata</taxon>
        <taxon>Vertebrata</taxon>
        <taxon>Euteleostomi</taxon>
        <taxon>Actinopterygii</taxon>
        <taxon>Neopterygii</taxon>
        <taxon>Teleostei</taxon>
        <taxon>Neoteleostei</taxon>
        <taxon>Acanthomorphata</taxon>
        <taxon>Ovalentaria</taxon>
        <taxon>Blenniimorphae</taxon>
        <taxon>Blenniiformes</taxon>
        <taxon>Gobiesocoidei</taxon>
        <taxon>Gobiesocidae</taxon>
        <taxon>Gobiesocinae</taxon>
        <taxon>Gouania</taxon>
    </lineage>
</organism>